<dbReference type="KEGG" id="gaz:Pan241w_08220"/>
<dbReference type="PANTHER" id="PTHR46128">
    <property type="entry name" value="MITOCHONDRIAL GROUP I INTRON SPLICING FACTOR CCM1"/>
    <property type="match status" value="1"/>
</dbReference>
<dbReference type="Proteomes" id="UP000317171">
    <property type="component" value="Chromosome"/>
</dbReference>
<dbReference type="InterPro" id="IPR050872">
    <property type="entry name" value="PPR_P_subfamily"/>
</dbReference>
<sequence>MDRNTSSHLTMKRLLCFVCLCLLTGCDTKEEVSTPSTPSQMTAIQPVNTISARKPQPWETPEDLLLYVARHQHTENEKSNALSQAIKFLMETDNLEHACDMVQLLDTPKWQDEAYTQLVTKLIQDNQIDSALNLARKIESPSQRDTAFERITCNLIENEEIQQARKITGQMSGSKVKSKTLKEIWRALIVQSGVEQTLIEIRALTDPDERDLALALSATFLVKKNPNRALELIPEIQSEQYQQIAAFNLAWSFQETHQWNAAMKLTNKVSADKKSLILLQIALQMARANQIEQALDVAWEIKNPNRQRAAIYSIADELIQLRQFQRAQDLVLQINNTEVKQVDHEEQIEHLAYVVSQLVKAGEIDRAIQLAPHIDPKVYGEYMVLDKIVELLINAEKWEQALQLTETFQSAEVYASISSCLAKQKKFPQALEFALKIKDGYQQSTAFGKLVKQLLDSNEIEQACQIIQKIDNTEYQRDDSITYDYHDAQHQWHTTVPVFHQMITKLIAADQTDRALEVTQTLNESEQKCEAIEFLVSELVKTKKYFEAVEIALNTSADLKDKSKIQQTVANRLVEAGEFQLAQRLAAQTHDPELQAEVQCEIAIQLARKGEVIKAQELTQNLNHFGWKPEAQVEIVFALIRSKQLKQAVTVTQNIVHAKLKPKAERELVTALLNGGQLEQATTIACETWEERDRLPALHEVTRQLTRESLLKSNPYPGLKNRYHKLKPTFTPEEKQLARQIVAAIQDD</sequence>
<evidence type="ECO:0000313" key="1">
    <source>
        <dbReference type="EMBL" id="QDT40763.1"/>
    </source>
</evidence>
<dbReference type="AlphaFoldDB" id="A0A517RAE7"/>
<protein>
    <recommendedName>
        <fullName evidence="3">Anaphase-promoting complex, cyclosome, subunit 3</fullName>
    </recommendedName>
</protein>
<proteinExistence type="predicted"/>
<name>A0A517RAE7_9PLAN</name>
<dbReference type="RefSeq" id="WP_145211255.1">
    <property type="nucleotide sequence ID" value="NZ_CP036269.1"/>
</dbReference>
<dbReference type="EMBL" id="CP036269">
    <property type="protein sequence ID" value="QDT40763.1"/>
    <property type="molecule type" value="Genomic_DNA"/>
</dbReference>
<dbReference type="OrthoDB" id="222984at2"/>
<evidence type="ECO:0000313" key="2">
    <source>
        <dbReference type="Proteomes" id="UP000317171"/>
    </source>
</evidence>
<dbReference type="Gene3D" id="1.25.40.10">
    <property type="entry name" value="Tetratricopeptide repeat domain"/>
    <property type="match status" value="4"/>
</dbReference>
<dbReference type="InterPro" id="IPR011990">
    <property type="entry name" value="TPR-like_helical_dom_sf"/>
</dbReference>
<accession>A0A517RAE7</accession>
<keyword evidence="2" id="KW-1185">Reference proteome</keyword>
<reference evidence="1 2" key="1">
    <citation type="submission" date="2019-02" db="EMBL/GenBank/DDBJ databases">
        <title>Deep-cultivation of Planctomycetes and their phenomic and genomic characterization uncovers novel biology.</title>
        <authorList>
            <person name="Wiegand S."/>
            <person name="Jogler M."/>
            <person name="Boedeker C."/>
            <person name="Pinto D."/>
            <person name="Vollmers J."/>
            <person name="Rivas-Marin E."/>
            <person name="Kohn T."/>
            <person name="Peeters S.H."/>
            <person name="Heuer A."/>
            <person name="Rast P."/>
            <person name="Oberbeckmann S."/>
            <person name="Bunk B."/>
            <person name="Jeske O."/>
            <person name="Meyerdierks A."/>
            <person name="Storesund J.E."/>
            <person name="Kallscheuer N."/>
            <person name="Luecker S."/>
            <person name="Lage O.M."/>
            <person name="Pohl T."/>
            <person name="Merkel B.J."/>
            <person name="Hornburger P."/>
            <person name="Mueller R.-W."/>
            <person name="Bruemmer F."/>
            <person name="Labrenz M."/>
            <person name="Spormann A.M."/>
            <person name="Op den Camp H."/>
            <person name="Overmann J."/>
            <person name="Amann R."/>
            <person name="Jetten M.S.M."/>
            <person name="Mascher T."/>
            <person name="Medema M.H."/>
            <person name="Devos D.P."/>
            <person name="Kaster A.-K."/>
            <person name="Ovreas L."/>
            <person name="Rohde M."/>
            <person name="Galperin M.Y."/>
            <person name="Jogler C."/>
        </authorList>
    </citation>
    <scope>NUCLEOTIDE SEQUENCE [LARGE SCALE GENOMIC DNA]</scope>
    <source>
        <strain evidence="1 2">Pan241w</strain>
    </source>
</reference>
<evidence type="ECO:0008006" key="3">
    <source>
        <dbReference type="Google" id="ProtNLM"/>
    </source>
</evidence>
<dbReference type="PANTHER" id="PTHR46128:SF329">
    <property type="entry name" value="MITOCHONDRIAL GROUP I INTRON SPLICING FACTOR DMR1"/>
    <property type="match status" value="1"/>
</dbReference>
<organism evidence="1 2">
    <name type="scientific">Gimesia alba</name>
    <dbReference type="NCBI Taxonomy" id="2527973"/>
    <lineage>
        <taxon>Bacteria</taxon>
        <taxon>Pseudomonadati</taxon>
        <taxon>Planctomycetota</taxon>
        <taxon>Planctomycetia</taxon>
        <taxon>Planctomycetales</taxon>
        <taxon>Planctomycetaceae</taxon>
        <taxon>Gimesia</taxon>
    </lineage>
</organism>
<gene>
    <name evidence="1" type="ORF">Pan241w_08220</name>
</gene>
<dbReference type="PROSITE" id="PS51257">
    <property type="entry name" value="PROKAR_LIPOPROTEIN"/>
    <property type="match status" value="1"/>
</dbReference>